<dbReference type="AlphaFoldDB" id="A0A198A732"/>
<dbReference type="EMBL" id="LYPB01000073">
    <property type="protein sequence ID" value="OAS16962.1"/>
    <property type="molecule type" value="Genomic_DNA"/>
</dbReference>
<evidence type="ECO:0000313" key="3">
    <source>
        <dbReference type="Proteomes" id="UP000078454"/>
    </source>
</evidence>
<reference evidence="2 3" key="1">
    <citation type="submission" date="2016-05" db="EMBL/GenBank/DDBJ databases">
        <title>Paenibacillus sp. 1ZS3-15 nov., isolated from the rhizosphere soil.</title>
        <authorList>
            <person name="Zhang X.X."/>
            <person name="Zhang J."/>
        </authorList>
    </citation>
    <scope>NUCLEOTIDE SEQUENCE [LARGE SCALE GENOMIC DNA]</scope>
    <source>
        <strain evidence="2 3">1ZS3-15</strain>
    </source>
</reference>
<evidence type="ECO:0000313" key="2">
    <source>
        <dbReference type="EMBL" id="OAS16962.1"/>
    </source>
</evidence>
<dbReference type="Pfam" id="PF09388">
    <property type="entry name" value="SpoOE-like"/>
    <property type="match status" value="1"/>
</dbReference>
<dbReference type="OrthoDB" id="2666800at2"/>
<keyword evidence="1" id="KW-0175">Coiled coil</keyword>
<dbReference type="GO" id="GO:0046983">
    <property type="term" value="F:protein dimerization activity"/>
    <property type="evidence" value="ECO:0007669"/>
    <property type="project" value="InterPro"/>
</dbReference>
<organism evidence="2 3">
    <name type="scientific">Paenibacillus oryzisoli</name>
    <dbReference type="NCBI Taxonomy" id="1850517"/>
    <lineage>
        <taxon>Bacteria</taxon>
        <taxon>Bacillati</taxon>
        <taxon>Bacillota</taxon>
        <taxon>Bacilli</taxon>
        <taxon>Bacillales</taxon>
        <taxon>Paenibacillaceae</taxon>
        <taxon>Paenibacillus</taxon>
    </lineage>
</organism>
<protein>
    <recommendedName>
        <fullName evidence="4">Aspartyl-phosphate phosphatase Spo0E family protein</fullName>
    </recommendedName>
</protein>
<proteinExistence type="predicted"/>
<dbReference type="SUPFAM" id="SSF140500">
    <property type="entry name" value="BAS1536-like"/>
    <property type="match status" value="1"/>
</dbReference>
<dbReference type="RefSeq" id="WP_068666145.1">
    <property type="nucleotide sequence ID" value="NZ_LYPB01000073.1"/>
</dbReference>
<dbReference type="InterPro" id="IPR037208">
    <property type="entry name" value="Spo0E-like_sf"/>
</dbReference>
<evidence type="ECO:0000256" key="1">
    <source>
        <dbReference type="SAM" id="Coils"/>
    </source>
</evidence>
<feature type="coiled-coil region" evidence="1">
    <location>
        <begin position="30"/>
        <end position="57"/>
    </location>
</feature>
<keyword evidence="3" id="KW-1185">Reference proteome</keyword>
<dbReference type="Gene3D" id="4.10.280.10">
    <property type="entry name" value="Helix-loop-helix DNA-binding domain"/>
    <property type="match status" value="1"/>
</dbReference>
<dbReference type="STRING" id="1850517.A8708_01685"/>
<dbReference type="InterPro" id="IPR018540">
    <property type="entry name" value="Spo0E-like"/>
</dbReference>
<sequence length="88" mass="10542">MAFMEYQLTNFQKQFQIREQDFGQRWLTRNAKKQNSLALLEEEIHSLRRKMEQMVMEGHEMTSDAVVELSTMLDHKINEYMTAGKKSR</sequence>
<evidence type="ECO:0008006" key="4">
    <source>
        <dbReference type="Google" id="ProtNLM"/>
    </source>
</evidence>
<gene>
    <name evidence="2" type="ORF">A8708_01685</name>
</gene>
<name>A0A198A732_9BACL</name>
<dbReference type="InterPro" id="IPR036638">
    <property type="entry name" value="HLH_DNA-bd_sf"/>
</dbReference>
<dbReference type="GO" id="GO:0043937">
    <property type="term" value="P:regulation of sporulation"/>
    <property type="evidence" value="ECO:0007669"/>
    <property type="project" value="InterPro"/>
</dbReference>
<comment type="caution">
    <text evidence="2">The sequence shown here is derived from an EMBL/GenBank/DDBJ whole genome shotgun (WGS) entry which is preliminary data.</text>
</comment>
<dbReference type="Proteomes" id="UP000078454">
    <property type="component" value="Unassembled WGS sequence"/>
</dbReference>
<accession>A0A198A732</accession>